<dbReference type="Pfam" id="PF06541">
    <property type="entry name" value="ABC_trans_CmpB"/>
    <property type="match status" value="1"/>
</dbReference>
<evidence type="ECO:0000313" key="3">
    <source>
        <dbReference type="Proteomes" id="UP000673375"/>
    </source>
</evidence>
<protein>
    <submittedName>
        <fullName evidence="2">ABC transporter permease</fullName>
    </submittedName>
</protein>
<feature type="transmembrane region" description="Helical" evidence="1">
    <location>
        <begin position="191"/>
        <end position="209"/>
    </location>
</feature>
<keyword evidence="1" id="KW-0812">Transmembrane</keyword>
<dbReference type="Proteomes" id="UP000673375">
    <property type="component" value="Unassembled WGS sequence"/>
</dbReference>
<dbReference type="RefSeq" id="WP_209555624.1">
    <property type="nucleotide sequence ID" value="NZ_JAEDXU010000001.1"/>
</dbReference>
<keyword evidence="3" id="KW-1185">Reference proteome</keyword>
<sequence>MKNDELSITGRIIDDLEEFNYIQLLTYLFVFGFLGWIFETTVVLINFHEFTFRGLFFAYRNLHYYLPSISADSLLGRVRVVWGLPVIDMYGYGAIMIIYSLRHLKHEPIKLFFFGMGFMTLFELLGSYFCSDILHHSYWNYSHEFMNFQGRICLQSAVVWGILSVITIQWLKPQADKLYYKWQKNPHYSKVIIILTVYFILCSLTKYVIDPGIIPN</sequence>
<evidence type="ECO:0000313" key="2">
    <source>
        <dbReference type="EMBL" id="MBP1044827.1"/>
    </source>
</evidence>
<keyword evidence="1" id="KW-0472">Membrane</keyword>
<feature type="transmembrane region" description="Helical" evidence="1">
    <location>
        <begin position="111"/>
        <end position="129"/>
    </location>
</feature>
<feature type="transmembrane region" description="Helical" evidence="1">
    <location>
        <begin position="80"/>
        <end position="99"/>
    </location>
</feature>
<dbReference type="InterPro" id="IPR010540">
    <property type="entry name" value="CmpB_TMEM229"/>
</dbReference>
<reference evidence="2 3" key="1">
    <citation type="submission" date="2020-12" db="EMBL/GenBank/DDBJ databases">
        <title>Vagococcus allomyrinae sp. nov. and Enterococcus lavae sp. nov., isolated from the larvae of Allomyrina dichotoma.</title>
        <authorList>
            <person name="Lee S.D."/>
        </authorList>
    </citation>
    <scope>NUCLEOTIDE SEQUENCE [LARGE SCALE GENOMIC DNA]</scope>
    <source>
        <strain evidence="2 3">BWM-S5</strain>
    </source>
</reference>
<feature type="transmembrane region" description="Helical" evidence="1">
    <location>
        <begin position="149"/>
        <end position="171"/>
    </location>
</feature>
<comment type="caution">
    <text evidence="2">The sequence shown here is derived from an EMBL/GenBank/DDBJ whole genome shotgun (WGS) entry which is preliminary data.</text>
</comment>
<dbReference type="EMBL" id="JAEDXU010000001">
    <property type="protein sequence ID" value="MBP1044827.1"/>
    <property type="molecule type" value="Genomic_DNA"/>
</dbReference>
<keyword evidence="1" id="KW-1133">Transmembrane helix</keyword>
<accession>A0ABS4CFV9</accession>
<name>A0ABS4CFV9_9ENTE</name>
<feature type="transmembrane region" description="Helical" evidence="1">
    <location>
        <begin position="21"/>
        <end position="47"/>
    </location>
</feature>
<organism evidence="2 3">
    <name type="scientific">Enterococcus larvae</name>
    <dbReference type="NCBI Taxonomy" id="2794352"/>
    <lineage>
        <taxon>Bacteria</taxon>
        <taxon>Bacillati</taxon>
        <taxon>Bacillota</taxon>
        <taxon>Bacilli</taxon>
        <taxon>Lactobacillales</taxon>
        <taxon>Enterococcaceae</taxon>
        <taxon>Enterococcus</taxon>
    </lineage>
</organism>
<gene>
    <name evidence="2" type="ORF">I6N96_00940</name>
</gene>
<evidence type="ECO:0000256" key="1">
    <source>
        <dbReference type="SAM" id="Phobius"/>
    </source>
</evidence>
<proteinExistence type="predicted"/>